<keyword evidence="2" id="KW-1185">Reference proteome</keyword>
<gene>
    <name evidence="1" type="ORF">DM01DRAFT_240955</name>
</gene>
<name>A0A1X2GRY0_9FUNG</name>
<proteinExistence type="predicted"/>
<accession>A0A1X2GRY0</accession>
<feature type="non-terminal residue" evidence="1">
    <location>
        <position position="69"/>
    </location>
</feature>
<dbReference type="Proteomes" id="UP000242146">
    <property type="component" value="Unassembled WGS sequence"/>
</dbReference>
<feature type="non-terminal residue" evidence="1">
    <location>
        <position position="1"/>
    </location>
</feature>
<dbReference type="AlphaFoldDB" id="A0A1X2GRY0"/>
<evidence type="ECO:0000313" key="2">
    <source>
        <dbReference type="Proteomes" id="UP000242146"/>
    </source>
</evidence>
<dbReference type="EMBL" id="MCGT01000004">
    <property type="protein sequence ID" value="ORX60304.1"/>
    <property type="molecule type" value="Genomic_DNA"/>
</dbReference>
<protein>
    <submittedName>
        <fullName evidence="1">Uncharacterized protein</fullName>
    </submittedName>
</protein>
<reference evidence="1 2" key="1">
    <citation type="submission" date="2016-07" db="EMBL/GenBank/DDBJ databases">
        <title>Pervasive Adenine N6-methylation of Active Genes in Fungi.</title>
        <authorList>
            <consortium name="DOE Joint Genome Institute"/>
            <person name="Mondo S.J."/>
            <person name="Dannebaum R.O."/>
            <person name="Kuo R.C."/>
            <person name="Labutti K."/>
            <person name="Haridas S."/>
            <person name="Kuo A."/>
            <person name="Salamov A."/>
            <person name="Ahrendt S.R."/>
            <person name="Lipzen A."/>
            <person name="Sullivan W."/>
            <person name="Andreopoulos W.B."/>
            <person name="Clum A."/>
            <person name="Lindquist E."/>
            <person name="Daum C."/>
            <person name="Ramamoorthy G.K."/>
            <person name="Gryganskyi A."/>
            <person name="Culley D."/>
            <person name="Magnuson J.K."/>
            <person name="James T.Y."/>
            <person name="O'Malley M.A."/>
            <person name="Stajich J.E."/>
            <person name="Spatafora J.W."/>
            <person name="Visel A."/>
            <person name="Grigoriev I.V."/>
        </authorList>
    </citation>
    <scope>NUCLEOTIDE SEQUENCE [LARGE SCALE GENOMIC DNA]</scope>
    <source>
        <strain evidence="1 2">NRRL 3301</strain>
    </source>
</reference>
<dbReference type="OrthoDB" id="2290747at2759"/>
<sequence>SPDECPYSCRYSGPPCCPFLGEPTCENLCPEDFDTSKCHVTPCPDNCADDCFYPNADPCCPYSGSPICQ</sequence>
<comment type="caution">
    <text evidence="1">The sequence shown here is derived from an EMBL/GenBank/DDBJ whole genome shotgun (WGS) entry which is preliminary data.</text>
</comment>
<organism evidence="1 2">
    <name type="scientific">Hesseltinella vesiculosa</name>
    <dbReference type="NCBI Taxonomy" id="101127"/>
    <lineage>
        <taxon>Eukaryota</taxon>
        <taxon>Fungi</taxon>
        <taxon>Fungi incertae sedis</taxon>
        <taxon>Mucoromycota</taxon>
        <taxon>Mucoromycotina</taxon>
        <taxon>Mucoromycetes</taxon>
        <taxon>Mucorales</taxon>
        <taxon>Cunninghamellaceae</taxon>
        <taxon>Hesseltinella</taxon>
    </lineage>
</organism>
<evidence type="ECO:0000313" key="1">
    <source>
        <dbReference type="EMBL" id="ORX60304.1"/>
    </source>
</evidence>